<comment type="function">
    <text evidence="8">Presumably involved in the processing and regular turnover of intracellular proteins. Catalyzes the removal of unsubstituted N-terminal amino acids from various peptides.</text>
</comment>
<reference evidence="10 11" key="1">
    <citation type="submission" date="2018-02" db="EMBL/GenBank/DDBJ databases">
        <title>Comparative genomes isolates from brazilian mangrove.</title>
        <authorList>
            <person name="Araujo J.E."/>
            <person name="Taketani R.G."/>
            <person name="Silva M.C.P."/>
            <person name="Loureco M.V."/>
            <person name="Andreote F.D."/>
        </authorList>
    </citation>
    <scope>NUCLEOTIDE SEQUENCE [LARGE SCALE GENOMIC DNA]</scope>
    <source>
        <strain evidence="10 11">HEX-2 MGV</strain>
    </source>
</reference>
<keyword evidence="5 8" id="KW-0645">Protease</keyword>
<feature type="binding site" evidence="8">
    <location>
        <position position="275"/>
    </location>
    <ligand>
        <name>Mn(2+)</name>
        <dbReference type="ChEBI" id="CHEBI:29035"/>
        <label>2</label>
    </ligand>
</feature>
<organism evidence="10 11">
    <name type="scientific">Blastopirellula marina</name>
    <dbReference type="NCBI Taxonomy" id="124"/>
    <lineage>
        <taxon>Bacteria</taxon>
        <taxon>Pseudomonadati</taxon>
        <taxon>Planctomycetota</taxon>
        <taxon>Planctomycetia</taxon>
        <taxon>Pirellulales</taxon>
        <taxon>Pirellulaceae</taxon>
        <taxon>Blastopirellula</taxon>
    </lineage>
</organism>
<dbReference type="Pfam" id="PF02789">
    <property type="entry name" value="Peptidase_M17_N"/>
    <property type="match status" value="1"/>
</dbReference>
<dbReference type="InterPro" id="IPR023042">
    <property type="entry name" value="Peptidase_M17_leu_NH2_pept"/>
</dbReference>
<feature type="binding site" evidence="8">
    <location>
        <position position="336"/>
    </location>
    <ligand>
        <name>Mn(2+)</name>
        <dbReference type="ChEBI" id="CHEBI:29035"/>
        <label>1</label>
    </ligand>
</feature>
<dbReference type="PROSITE" id="PS00631">
    <property type="entry name" value="CYTOSOL_AP"/>
    <property type="match status" value="1"/>
</dbReference>
<evidence type="ECO:0000256" key="1">
    <source>
        <dbReference type="ARBA" id="ARBA00000135"/>
    </source>
</evidence>
<dbReference type="InterPro" id="IPR008283">
    <property type="entry name" value="Peptidase_M17_N"/>
</dbReference>
<dbReference type="GO" id="GO:0005737">
    <property type="term" value="C:cytoplasm"/>
    <property type="evidence" value="ECO:0007669"/>
    <property type="project" value="UniProtKB-SubCell"/>
</dbReference>
<feature type="binding site" evidence="8">
    <location>
        <position position="257"/>
    </location>
    <ligand>
        <name>Mn(2+)</name>
        <dbReference type="ChEBI" id="CHEBI:29035"/>
        <label>2</label>
    </ligand>
</feature>
<dbReference type="NCBIfam" id="NF002074">
    <property type="entry name" value="PRK00913.1-4"/>
    <property type="match status" value="1"/>
</dbReference>
<dbReference type="HAMAP" id="MF_00181">
    <property type="entry name" value="Cytosol_peptidase_M17"/>
    <property type="match status" value="1"/>
</dbReference>
<dbReference type="InterPro" id="IPR000819">
    <property type="entry name" value="Peptidase_M17_C"/>
</dbReference>
<evidence type="ECO:0000259" key="9">
    <source>
        <dbReference type="PROSITE" id="PS00631"/>
    </source>
</evidence>
<feature type="binding site" evidence="8">
    <location>
        <position position="334"/>
    </location>
    <ligand>
        <name>Mn(2+)</name>
        <dbReference type="ChEBI" id="CHEBI:29035"/>
        <label>1</label>
    </ligand>
</feature>
<dbReference type="CDD" id="cd00433">
    <property type="entry name" value="Peptidase_M17"/>
    <property type="match status" value="1"/>
</dbReference>
<evidence type="ECO:0000256" key="6">
    <source>
        <dbReference type="ARBA" id="ARBA00022801"/>
    </source>
</evidence>
<evidence type="ECO:0000256" key="3">
    <source>
        <dbReference type="ARBA" id="ARBA00009528"/>
    </source>
</evidence>
<comment type="cofactor">
    <cofactor evidence="8">
        <name>Mn(2+)</name>
        <dbReference type="ChEBI" id="CHEBI:29035"/>
    </cofactor>
    <text evidence="8">Binds 2 manganese ions per subunit.</text>
</comment>
<evidence type="ECO:0000256" key="2">
    <source>
        <dbReference type="ARBA" id="ARBA00000967"/>
    </source>
</evidence>
<evidence type="ECO:0000256" key="7">
    <source>
        <dbReference type="ARBA" id="ARBA00023211"/>
    </source>
</evidence>
<evidence type="ECO:0000256" key="4">
    <source>
        <dbReference type="ARBA" id="ARBA00022438"/>
    </source>
</evidence>
<dbReference type="RefSeq" id="WP_105356217.1">
    <property type="nucleotide sequence ID" value="NZ_PUIA01000057.1"/>
</dbReference>
<gene>
    <name evidence="8" type="primary">pepA</name>
    <name evidence="10" type="ORF">C5Y96_18130</name>
</gene>
<feature type="binding site" evidence="8">
    <location>
        <position position="252"/>
    </location>
    <ligand>
        <name>Mn(2+)</name>
        <dbReference type="ChEBI" id="CHEBI:29035"/>
        <label>2</label>
    </ligand>
</feature>
<comment type="catalytic activity">
    <reaction evidence="1 8">
        <text>Release of an N-terminal amino acid, Xaa-|-Yaa-, in which Xaa is preferably Leu, but may be other amino acids including Pro although not Arg or Lys, and Yaa may be Pro. Amino acid amides and methyl esters are also readily hydrolyzed, but rates on arylamides are exceedingly low.</text>
        <dbReference type="EC" id="3.4.11.1"/>
    </reaction>
</comment>
<keyword evidence="4 8" id="KW-0031">Aminopeptidase</keyword>
<feature type="active site" evidence="8">
    <location>
        <position position="338"/>
    </location>
</feature>
<keyword evidence="6 8" id="KW-0378">Hydrolase</keyword>
<feature type="binding site" evidence="8">
    <location>
        <position position="257"/>
    </location>
    <ligand>
        <name>Mn(2+)</name>
        <dbReference type="ChEBI" id="CHEBI:29035"/>
        <label>1</label>
    </ligand>
</feature>
<keyword evidence="8" id="KW-0963">Cytoplasm</keyword>
<dbReference type="Proteomes" id="UP000240009">
    <property type="component" value="Unassembled WGS sequence"/>
</dbReference>
<feature type="domain" description="Cytosol aminopeptidase" evidence="9">
    <location>
        <begin position="332"/>
        <end position="339"/>
    </location>
</feature>
<keyword evidence="8" id="KW-0479">Metal-binding</keyword>
<dbReference type="GO" id="GO:0070006">
    <property type="term" value="F:metalloaminopeptidase activity"/>
    <property type="evidence" value="ECO:0007669"/>
    <property type="project" value="InterPro"/>
</dbReference>
<name>A0A2S8F5M5_9BACT</name>
<dbReference type="PANTHER" id="PTHR11963">
    <property type="entry name" value="LEUCINE AMINOPEPTIDASE-RELATED"/>
    <property type="match status" value="1"/>
</dbReference>
<sequence length="486" mass="51543">MKVTGTEHKISDFSGDVLVVGTYEDGLSPPANQLDNLIGGSITRLLESNDITGKANEVTTILAPGGFAVTRIFVIGLGKKEDLNQQRAYEAAATAAVALSAKKVEKAAFYLDDFWPSELMEQAIAGAVSAVNGQDIYRKEKKQNPPGEILWNAATTEVLERGIALGNAISLTRSLVNRCANDIYPATFAEEAAVVAENHDLNIEVWDKARLTEENCGSLLAVARGSVKDPRLVIIRYNGGKKGAPPLALVGKGVTFDSGGLSLKPSDSMITMKADMAGAATVLGAIKAISALKIPVNVVGLCGLVENMVSGDSYKLGDILHSRSGKTIEVLNTDAEGRLVLADVLNVALDEKPLAIVDLATLTGACVVALGMDTAGLMTNEPDWCHEVEQAALTTGEKMWQLPMYAEFGEQVKSQIADVKNVGDGRWGGAITAAKFLEEFVDDTPWTHIDIAGPSFAEKPKPYCGGGATGFAVRTLVELARRQATR</sequence>
<dbReference type="EMBL" id="PUIA01000057">
    <property type="protein sequence ID" value="PQO27456.1"/>
    <property type="molecule type" value="Genomic_DNA"/>
</dbReference>
<dbReference type="PRINTS" id="PR00481">
    <property type="entry name" value="LAMNOPPTDASE"/>
</dbReference>
<comment type="caution">
    <text evidence="10">The sequence shown here is derived from an EMBL/GenBank/DDBJ whole genome shotgun (WGS) entry which is preliminary data.</text>
</comment>
<keyword evidence="7 8" id="KW-0464">Manganese</keyword>
<comment type="catalytic activity">
    <reaction evidence="2 8">
        <text>Release of an N-terminal amino acid, preferentially leucine, but not glutamic or aspartic acids.</text>
        <dbReference type="EC" id="3.4.11.10"/>
    </reaction>
</comment>
<dbReference type="NCBIfam" id="NF002083">
    <property type="entry name" value="PRK00913.3-5"/>
    <property type="match status" value="1"/>
</dbReference>
<dbReference type="SUPFAM" id="SSF53187">
    <property type="entry name" value="Zn-dependent exopeptidases"/>
    <property type="match status" value="1"/>
</dbReference>
<dbReference type="OrthoDB" id="9809354at2"/>
<dbReference type="InterPro" id="IPR011356">
    <property type="entry name" value="Leucine_aapep/pepB"/>
</dbReference>
<evidence type="ECO:0000256" key="8">
    <source>
        <dbReference type="HAMAP-Rule" id="MF_00181"/>
    </source>
</evidence>
<dbReference type="GO" id="GO:0006508">
    <property type="term" value="P:proteolysis"/>
    <property type="evidence" value="ECO:0007669"/>
    <property type="project" value="UniProtKB-KW"/>
</dbReference>
<proteinExistence type="inferred from homology"/>
<comment type="similarity">
    <text evidence="3 8">Belongs to the peptidase M17 family.</text>
</comment>
<accession>A0A2S8F5M5</accession>
<dbReference type="AlphaFoldDB" id="A0A2S8F5M5"/>
<evidence type="ECO:0000256" key="5">
    <source>
        <dbReference type="ARBA" id="ARBA00022670"/>
    </source>
</evidence>
<feature type="binding site" evidence="8">
    <location>
        <position position="336"/>
    </location>
    <ligand>
        <name>Mn(2+)</name>
        <dbReference type="ChEBI" id="CHEBI:29035"/>
        <label>2</label>
    </ligand>
</feature>
<dbReference type="EC" id="3.4.11.1" evidence="8"/>
<evidence type="ECO:0000313" key="10">
    <source>
        <dbReference type="EMBL" id="PQO27456.1"/>
    </source>
</evidence>
<dbReference type="NCBIfam" id="NF002073">
    <property type="entry name" value="PRK00913.1-2"/>
    <property type="match status" value="1"/>
</dbReference>
<dbReference type="Gene3D" id="3.40.630.10">
    <property type="entry name" value="Zn peptidases"/>
    <property type="match status" value="1"/>
</dbReference>
<dbReference type="GO" id="GO:0030145">
    <property type="term" value="F:manganese ion binding"/>
    <property type="evidence" value="ECO:0007669"/>
    <property type="project" value="UniProtKB-UniRule"/>
</dbReference>
<dbReference type="EC" id="3.4.11.10" evidence="8"/>
<evidence type="ECO:0000313" key="11">
    <source>
        <dbReference type="Proteomes" id="UP000240009"/>
    </source>
</evidence>
<comment type="subcellular location">
    <subcellularLocation>
        <location evidence="8">Cytoplasm</location>
    </subcellularLocation>
</comment>
<dbReference type="Pfam" id="PF00883">
    <property type="entry name" value="Peptidase_M17"/>
    <property type="match status" value="1"/>
</dbReference>
<protein>
    <recommendedName>
        <fullName evidence="8">Probable cytosol aminopeptidase</fullName>
        <ecNumber evidence="8">3.4.11.1</ecNumber>
    </recommendedName>
    <alternativeName>
        <fullName evidence="8">Leucine aminopeptidase</fullName>
        <shortName evidence="8">LAP</shortName>
        <ecNumber evidence="8">3.4.11.10</ecNumber>
    </alternativeName>
    <alternativeName>
        <fullName evidence="8">Leucyl aminopeptidase</fullName>
    </alternativeName>
</protein>
<dbReference type="PANTHER" id="PTHR11963:SF23">
    <property type="entry name" value="CYTOSOL AMINOPEPTIDASE"/>
    <property type="match status" value="1"/>
</dbReference>
<feature type="active site" evidence="8">
    <location>
        <position position="264"/>
    </location>
</feature>
<dbReference type="InterPro" id="IPR043472">
    <property type="entry name" value="Macro_dom-like"/>
</dbReference>
<dbReference type="SUPFAM" id="SSF52949">
    <property type="entry name" value="Macro domain-like"/>
    <property type="match status" value="1"/>
</dbReference>
<dbReference type="Gene3D" id="3.40.220.10">
    <property type="entry name" value="Leucine Aminopeptidase, subunit E, domain 1"/>
    <property type="match status" value="1"/>
</dbReference>